<dbReference type="AlphaFoldDB" id="A0A4S2FQN2"/>
<evidence type="ECO:0000313" key="3">
    <source>
        <dbReference type="Proteomes" id="UP000306630"/>
    </source>
</evidence>
<evidence type="ECO:0000313" key="2">
    <source>
        <dbReference type="EMBL" id="TGY71455.1"/>
    </source>
</evidence>
<organism evidence="2 3">
    <name type="scientific">Muribaculum intestinale</name>
    <dbReference type="NCBI Taxonomy" id="1796646"/>
    <lineage>
        <taxon>Bacteria</taxon>
        <taxon>Pseudomonadati</taxon>
        <taxon>Bacteroidota</taxon>
        <taxon>Bacteroidia</taxon>
        <taxon>Bacteroidales</taxon>
        <taxon>Muribaculaceae</taxon>
        <taxon>Muribaculum</taxon>
    </lineage>
</organism>
<protein>
    <submittedName>
        <fullName evidence="2">Uncharacterized protein</fullName>
    </submittedName>
</protein>
<proteinExistence type="predicted"/>
<gene>
    <name evidence="2" type="ORF">E5333_11580</name>
</gene>
<name>A0A4S2FQN2_9BACT</name>
<feature type="non-terminal residue" evidence="2">
    <location>
        <position position="64"/>
    </location>
</feature>
<sequence length="64" mass="7202">MSDSKPSGRGRGEADAKKNKNKNFFEKVWKLRNKVINFATLFASGLPGRKGASDKNIESIYNRQ</sequence>
<accession>A0A4S2FQN2</accession>
<reference evidence="2 3" key="1">
    <citation type="submission" date="2019-04" db="EMBL/GenBank/DDBJ databases">
        <title>Microbes associate with the intestines of laboratory mice.</title>
        <authorList>
            <person name="Navarre W."/>
            <person name="Wong E."/>
            <person name="Huang K."/>
            <person name="Tropini C."/>
            <person name="Ng K."/>
            <person name="Yu B."/>
        </authorList>
    </citation>
    <scope>NUCLEOTIDE SEQUENCE [LARGE SCALE GENOMIC DNA]</scope>
    <source>
        <strain evidence="2 3">NM06_A21</strain>
    </source>
</reference>
<dbReference type="Proteomes" id="UP000306630">
    <property type="component" value="Unassembled WGS sequence"/>
</dbReference>
<feature type="region of interest" description="Disordered" evidence="1">
    <location>
        <begin position="45"/>
        <end position="64"/>
    </location>
</feature>
<dbReference type="EMBL" id="SRYD01000050">
    <property type="protein sequence ID" value="TGY71455.1"/>
    <property type="molecule type" value="Genomic_DNA"/>
</dbReference>
<evidence type="ECO:0000256" key="1">
    <source>
        <dbReference type="SAM" id="MobiDB-lite"/>
    </source>
</evidence>
<comment type="caution">
    <text evidence="2">The sequence shown here is derived from an EMBL/GenBank/DDBJ whole genome shotgun (WGS) entry which is preliminary data.</text>
</comment>